<feature type="signal peptide" evidence="7">
    <location>
        <begin position="1"/>
        <end position="26"/>
    </location>
</feature>
<evidence type="ECO:0000256" key="2">
    <source>
        <dbReference type="ARBA" id="ARBA00008387"/>
    </source>
</evidence>
<dbReference type="PROSITE" id="PS00018">
    <property type="entry name" value="EF_HAND_1"/>
    <property type="match status" value="1"/>
</dbReference>
<evidence type="ECO:0000256" key="5">
    <source>
        <dbReference type="ARBA" id="ARBA00022837"/>
    </source>
</evidence>
<evidence type="ECO:0000313" key="11">
    <source>
        <dbReference type="Proteomes" id="UP000245539"/>
    </source>
</evidence>
<evidence type="ECO:0000256" key="6">
    <source>
        <dbReference type="ARBA" id="ARBA00023263"/>
    </source>
</evidence>
<keyword evidence="4" id="KW-0479">Metal-binding</keyword>
<comment type="caution">
    <text evidence="10">The sequence shown here is derived from an EMBL/GenBank/DDBJ whole genome shotgun (WGS) entry which is preliminary data.</text>
</comment>
<accession>A0A317CKB2</accession>
<gene>
    <name evidence="10" type="ORF">DKW60_07680</name>
</gene>
<evidence type="ECO:0000259" key="9">
    <source>
        <dbReference type="Pfam" id="PF13519"/>
    </source>
</evidence>
<dbReference type="GO" id="GO:0009289">
    <property type="term" value="C:pilus"/>
    <property type="evidence" value="ECO:0007669"/>
    <property type="project" value="UniProtKB-SubCell"/>
</dbReference>
<proteinExistence type="inferred from homology"/>
<dbReference type="PROSITE" id="PS51257">
    <property type="entry name" value="PROKAR_LIPOPROTEIN"/>
    <property type="match status" value="1"/>
</dbReference>
<dbReference type="InterPro" id="IPR011047">
    <property type="entry name" value="Quinoprotein_ADH-like_sf"/>
</dbReference>
<comment type="similarity">
    <text evidence="2">Belongs to the PilY1 family.</text>
</comment>
<dbReference type="InterPro" id="IPR036465">
    <property type="entry name" value="vWFA_dom_sf"/>
</dbReference>
<sequence>MKINKFYKTSSAALLAASCIFATAVADDTEIFFSENLKDIRQNIMFIIDGSGSMDIKVSEGGDSRLDVMKKALSTVLKSAPDNLNVGLMNYGEDPYRIRGHGVKFPTTPINDKALPVVSAKIPVDAWGNKEWWYSSIPEPDETVTVREYLSQITDWYWKDNWYSEAYDGATPVDMPRQGATPIVDAIYEAALYFRGDSVGFGLGDAGYWNRWAAHPSTYEGGIVKWDNTSCSTTYEKTVTPAIDFSNNEYPWLKCKGKELNYWERWWYLYNGIPIPDSTPSYENCQKTESCQTLKYKICDEKVAGYCSNPQVTELGTTCPDGAWVDSYCKNDKYHYEYVEKCSYDVCEGDYTPKSNYVSPISQECQNNYIVLLSDGKPGNYDSLTPNETYLGLKSGALPTLTNKADSSDTFSHTSCDSNPSPSGFRHGVCGPELARFLADSDSSDLKGKQGIQMYTIGFGLGGEPESEDYLKSLVTADNPETEIVEGYFSASDEKQLSSAFSTILNEISSTTTSFAAPGYSVNTSTGLSNEKVVYIPVFDKQLTPRWNGNLKKFKLDDDGNGLHVIKGKNNKIAVSELGVFEEDALDLWSNSTSADGREVSRGGAASLIDPNNRLAVTDLACSSYPCDLTTDRNLIVPENAKDSGAITNAVLGLPDATDESLRLTLVNFARGRVWNDRTEVYDLEPHMGDMLHTEPVVVTYDKTYMQDSFDGDSSPGQVVFAATNEGYLHAFNSVTGKELFAYMPSDLMKNINVQYENTDSGNHAYGIDGYITTWFLDKNKDGIIDASSGDRVYLYFGLRRGGRAYYALDVTNVSAPKLMWKISGNSSQFSNLGQSWSMPYLARIRTSDTEMKEAVIFTGGYDVNQDEEDLSSRKPTDSMGNDLFIVDAMTGDYIWSLQGGSLGGSPDINVDNLTHSIPGGARMLDMNRDGAIDRLYFADTAGQLWRLELPTGPSYDLSDSKLILFAELGDSEGTGVKDARMFFNEPDVALLKNGKGNWLTVSIGSGYRAHPANENTSDNFYVLLDNAVNVPLEKTLDGEDDFKTLKASDLVKLSYSDGEINKGEMNDKTILNIDGKAGWYLALPETGEKVLSNSITTTGSVMFTTLVPGSGAAAAVADPCTAPATQGRFYSLNLLTGDAGSDLNKDGIITDSDLYAVVSSNEIPGSPQRVFNDPVCEGEDCEQMVDIRVGKKSSPVTDYDSAFLESVFWTNPASN</sequence>
<organism evidence="10 11">
    <name type="scientific">Leucothrix pacifica</name>
    <dbReference type="NCBI Taxonomy" id="1247513"/>
    <lineage>
        <taxon>Bacteria</taxon>
        <taxon>Pseudomonadati</taxon>
        <taxon>Pseudomonadota</taxon>
        <taxon>Gammaproteobacteria</taxon>
        <taxon>Thiotrichales</taxon>
        <taxon>Thiotrichaceae</taxon>
        <taxon>Leucothrix</taxon>
    </lineage>
</organism>
<dbReference type="Gene3D" id="3.40.50.410">
    <property type="entry name" value="von Willebrand factor, type A domain"/>
    <property type="match status" value="2"/>
</dbReference>
<dbReference type="Proteomes" id="UP000245539">
    <property type="component" value="Unassembled WGS sequence"/>
</dbReference>
<dbReference type="Pfam" id="PF05567">
    <property type="entry name" value="T4P_PilY1"/>
    <property type="match status" value="1"/>
</dbReference>
<dbReference type="SUPFAM" id="SSF50998">
    <property type="entry name" value="Quinoprotein alcohol dehydrogenase-like"/>
    <property type="match status" value="1"/>
</dbReference>
<dbReference type="InterPro" id="IPR008707">
    <property type="entry name" value="B-propeller_PilY1"/>
</dbReference>
<protein>
    <recommendedName>
        <fullName evidence="12">PilC beta-propeller domain-containing protein</fullName>
    </recommendedName>
</protein>
<evidence type="ECO:0000256" key="7">
    <source>
        <dbReference type="SAM" id="SignalP"/>
    </source>
</evidence>
<dbReference type="Pfam" id="PF13519">
    <property type="entry name" value="VWA_2"/>
    <property type="match status" value="1"/>
</dbReference>
<dbReference type="EMBL" id="QGKM01000015">
    <property type="protein sequence ID" value="PWQ98611.1"/>
    <property type="molecule type" value="Genomic_DNA"/>
</dbReference>
<reference evidence="10 11" key="1">
    <citation type="submission" date="2018-05" db="EMBL/GenBank/DDBJ databases">
        <title>Leucothrix arctica sp. nov., isolated from Arctic seawater.</title>
        <authorList>
            <person name="Choi A."/>
            <person name="Baek K."/>
        </authorList>
    </citation>
    <scope>NUCLEOTIDE SEQUENCE [LARGE SCALE GENOMIC DNA]</scope>
    <source>
        <strain evidence="10 11">JCM 18388</strain>
    </source>
</reference>
<evidence type="ECO:0000313" key="10">
    <source>
        <dbReference type="EMBL" id="PWQ98611.1"/>
    </source>
</evidence>
<evidence type="ECO:0008006" key="12">
    <source>
        <dbReference type="Google" id="ProtNLM"/>
    </source>
</evidence>
<dbReference type="GO" id="GO:0046872">
    <property type="term" value="F:metal ion binding"/>
    <property type="evidence" value="ECO:0007669"/>
    <property type="project" value="UniProtKB-KW"/>
</dbReference>
<keyword evidence="3" id="KW-1029">Fimbrium biogenesis</keyword>
<feature type="domain" description="PilY1 beta-propeller" evidence="8">
    <location>
        <begin position="719"/>
        <end position="953"/>
    </location>
</feature>
<evidence type="ECO:0000256" key="4">
    <source>
        <dbReference type="ARBA" id="ARBA00022723"/>
    </source>
</evidence>
<keyword evidence="11" id="KW-1185">Reference proteome</keyword>
<keyword evidence="7" id="KW-0732">Signal</keyword>
<evidence type="ECO:0000256" key="1">
    <source>
        <dbReference type="ARBA" id="ARBA00004561"/>
    </source>
</evidence>
<evidence type="ECO:0000259" key="8">
    <source>
        <dbReference type="Pfam" id="PF05567"/>
    </source>
</evidence>
<dbReference type="RefSeq" id="WP_109837077.1">
    <property type="nucleotide sequence ID" value="NZ_QGKM01000015.1"/>
</dbReference>
<dbReference type="OrthoDB" id="7156875at2"/>
<dbReference type="InterPro" id="IPR015943">
    <property type="entry name" value="WD40/YVTN_repeat-like_dom_sf"/>
</dbReference>
<dbReference type="Gene3D" id="2.130.10.10">
    <property type="entry name" value="YVTN repeat-like/Quinoprotein amine dehydrogenase"/>
    <property type="match status" value="1"/>
</dbReference>
<keyword evidence="6" id="KW-0281">Fimbrium</keyword>
<dbReference type="SUPFAM" id="SSF53300">
    <property type="entry name" value="vWA-like"/>
    <property type="match status" value="1"/>
</dbReference>
<dbReference type="InterPro" id="IPR018247">
    <property type="entry name" value="EF_Hand_1_Ca_BS"/>
</dbReference>
<keyword evidence="5" id="KW-0106">Calcium</keyword>
<feature type="domain" description="VWFA" evidence="9">
    <location>
        <begin position="44"/>
        <end position="98"/>
    </location>
</feature>
<comment type="subcellular location">
    <subcellularLocation>
        <location evidence="1">Fimbrium</location>
    </subcellularLocation>
</comment>
<dbReference type="InterPro" id="IPR002035">
    <property type="entry name" value="VWF_A"/>
</dbReference>
<name>A0A317CKB2_9GAMM</name>
<dbReference type="AlphaFoldDB" id="A0A317CKB2"/>
<feature type="chain" id="PRO_5016297380" description="PilC beta-propeller domain-containing protein" evidence="7">
    <location>
        <begin position="27"/>
        <end position="1216"/>
    </location>
</feature>
<evidence type="ECO:0000256" key="3">
    <source>
        <dbReference type="ARBA" id="ARBA00022558"/>
    </source>
</evidence>